<dbReference type="PANTHER" id="PTHR46619:SF2">
    <property type="entry name" value="XS DOMAIN PROTEIN"/>
    <property type="match status" value="1"/>
</dbReference>
<accession>A0A2R6P788</accession>
<dbReference type="InterPro" id="IPR005380">
    <property type="entry name" value="XS_domain"/>
</dbReference>
<feature type="region of interest" description="Disordered" evidence="1">
    <location>
        <begin position="1"/>
        <end position="142"/>
    </location>
</feature>
<feature type="region of interest" description="Disordered" evidence="1">
    <location>
        <begin position="636"/>
        <end position="656"/>
    </location>
</feature>
<reference evidence="3 4" key="1">
    <citation type="submission" date="2017-07" db="EMBL/GenBank/DDBJ databases">
        <title>An improved, manually edited Actinidia chinensis var. chinensis (kiwifruit) genome highlights the challenges associated with draft genomes and gene prediction in plants.</title>
        <authorList>
            <person name="Pilkington S."/>
            <person name="Crowhurst R."/>
            <person name="Hilario E."/>
            <person name="Nardozza S."/>
            <person name="Fraser L."/>
            <person name="Peng Y."/>
            <person name="Gunaseelan K."/>
            <person name="Simpson R."/>
            <person name="Tahir J."/>
            <person name="Deroles S."/>
            <person name="Templeton K."/>
            <person name="Luo Z."/>
            <person name="Davy M."/>
            <person name="Cheng C."/>
            <person name="Mcneilage M."/>
            <person name="Scaglione D."/>
            <person name="Liu Y."/>
            <person name="Zhang Q."/>
            <person name="Datson P."/>
            <person name="De Silva N."/>
            <person name="Gardiner S."/>
            <person name="Bassett H."/>
            <person name="Chagne D."/>
            <person name="Mccallum J."/>
            <person name="Dzierzon H."/>
            <person name="Deng C."/>
            <person name="Wang Y.-Y."/>
            <person name="Barron N."/>
            <person name="Manako K."/>
            <person name="Bowen J."/>
            <person name="Foster T."/>
            <person name="Erridge Z."/>
            <person name="Tiffin H."/>
            <person name="Waite C."/>
            <person name="Davies K."/>
            <person name="Grierson E."/>
            <person name="Laing W."/>
            <person name="Kirk R."/>
            <person name="Chen X."/>
            <person name="Wood M."/>
            <person name="Montefiori M."/>
            <person name="Brummell D."/>
            <person name="Schwinn K."/>
            <person name="Catanach A."/>
            <person name="Fullerton C."/>
            <person name="Li D."/>
            <person name="Meiyalaghan S."/>
            <person name="Nieuwenhuizen N."/>
            <person name="Read N."/>
            <person name="Prakash R."/>
            <person name="Hunter D."/>
            <person name="Zhang H."/>
            <person name="Mckenzie M."/>
            <person name="Knabel M."/>
            <person name="Harris A."/>
            <person name="Allan A."/>
            <person name="Chen A."/>
            <person name="Janssen B."/>
            <person name="Plunkett B."/>
            <person name="Dwamena C."/>
            <person name="Voogd C."/>
            <person name="Leif D."/>
            <person name="Lafferty D."/>
            <person name="Souleyre E."/>
            <person name="Varkonyi-Gasic E."/>
            <person name="Gambi F."/>
            <person name="Hanley J."/>
            <person name="Yao J.-L."/>
            <person name="Cheung J."/>
            <person name="David K."/>
            <person name="Warren B."/>
            <person name="Marsh K."/>
            <person name="Snowden K."/>
            <person name="Lin-Wang K."/>
            <person name="Brian L."/>
            <person name="Martinez-Sanchez M."/>
            <person name="Wang M."/>
            <person name="Ileperuma N."/>
            <person name="Macnee N."/>
            <person name="Campin R."/>
            <person name="Mcatee P."/>
            <person name="Drummond R."/>
            <person name="Espley R."/>
            <person name="Ireland H."/>
            <person name="Wu R."/>
            <person name="Atkinson R."/>
            <person name="Karunairetnam S."/>
            <person name="Bulley S."/>
            <person name="Chunkath S."/>
            <person name="Hanley Z."/>
            <person name="Storey R."/>
            <person name="Thrimawithana A."/>
            <person name="Thomson S."/>
            <person name="David C."/>
            <person name="Testolin R."/>
        </authorList>
    </citation>
    <scope>NUCLEOTIDE SEQUENCE [LARGE SCALE GENOMIC DNA]</scope>
    <source>
        <strain evidence="4">cv. Red5</strain>
        <tissue evidence="3">Young leaf</tissue>
    </source>
</reference>
<dbReference type="PANTHER" id="PTHR46619">
    <property type="entry name" value="RNA RECOGNITION MOTIF XS DOMAIN PROTEIN-RELATED"/>
    <property type="match status" value="1"/>
</dbReference>
<gene>
    <name evidence="3" type="ORF">CEY00_Acc32129</name>
</gene>
<keyword evidence="4" id="KW-1185">Reference proteome</keyword>
<dbReference type="Proteomes" id="UP000241394">
    <property type="component" value="Chromosome LG28"/>
</dbReference>
<dbReference type="InParanoid" id="A0A2R6P788"/>
<dbReference type="Gramene" id="PSR86507">
    <property type="protein sequence ID" value="PSR86507"/>
    <property type="gene ID" value="CEY00_Acc32129"/>
</dbReference>
<feature type="compositionally biased region" description="Basic and acidic residues" evidence="1">
    <location>
        <begin position="113"/>
        <end position="142"/>
    </location>
</feature>
<sequence length="991" mass="112051">MMRERRFAGDIRMGSPHRATLQGGRGYSPPRRRSRSPNPTRANMQARDYSRVIRTGSPTRANMQGRDYSRDLRTRSPTRASMQGGETRDYLQPHHGLGDSYSQLIPGLNSKSSEMEKSRRVSSSEHPSDSVERSDYRRHLDEHRGKLQKLSQFSEGFSQIRSPSSKFLWKHLLDEPKRMNGNANNSSKIFPDYGVSISSTRVSTERGYQGSGFADVSRSGMRLEKPMAMDFESGRTFPAYPLESGNKRSSVDIDGSGLLLPSRKLNISCHKDESLRSQDPLPTDKLSARELYKQEGISKFYSREEKHPVYSSDTSHCVLPSSQSKASTTVPFRSSMDDFRHSCGDGFPVPSDGLNISSGILTEPITREACTRISHLNSSRDLTVWLEDATNFKQVQTVQYSSPIDGTHGDYSYPEVRSKKSEVAAPTDKLYGEQASVHDDYGHRDLLGPRIVEPITDRIVLTESSCKEHLIEGRLWDRHYYAEEQPISNYLDAARSSYASEKDGECLVHRSIDDEYEREVYPGHENIYLREDHVYGRDAGLQSDEERLHMLLTREYDPGLDGIDDNHQEGCSSEDLDLLEQPKRKLDVENILSRQNLRSKFSSNSKFSGQIHDTMSNKPLFNAAQFRNIKRTSNEMVGHRNPNSIASGKPSVCNPRHLKTRVSDIKKRLGPVRPVPQHIPQSPVKKYKKHKILRGNEEGLNESTHSEEEAPLKGNHLPVKSGPSEKSEDFKQLVQGAFFKFVKHLHENPALRRKFKEQGKAGSLKCSVCGSNSEEFLDTESLVRHAYTAPRAGFRTQHLGLHKALCSLMGWQSAEILNRQWVCKLLPDAETVAHKEDLIIWPPIVIFHNSSIRNTNPDAQIISTEMLEAILRDMGFGAKIKVCRGKPANQSIMVVKFNSTLSGLQEAEKLHKFYANNKHGRTEFQQINPNGSSSSDGETQKTSANKVEHLLYGYLGIAEDLDKLHFETKKWFYVKSKKGIQEMADAPLKTE</sequence>
<protein>
    <submittedName>
        <fullName evidence="3">E3 ubiquitin-protein like</fullName>
    </submittedName>
</protein>
<name>A0A2R6P788_ACTCC</name>
<feature type="region of interest" description="Disordered" evidence="1">
    <location>
        <begin position="698"/>
        <end position="726"/>
    </location>
</feature>
<evidence type="ECO:0000313" key="4">
    <source>
        <dbReference type="Proteomes" id="UP000241394"/>
    </source>
</evidence>
<evidence type="ECO:0000256" key="1">
    <source>
        <dbReference type="SAM" id="MobiDB-lite"/>
    </source>
</evidence>
<organism evidence="3 4">
    <name type="scientific">Actinidia chinensis var. chinensis</name>
    <name type="common">Chinese soft-hair kiwi</name>
    <dbReference type="NCBI Taxonomy" id="1590841"/>
    <lineage>
        <taxon>Eukaryota</taxon>
        <taxon>Viridiplantae</taxon>
        <taxon>Streptophyta</taxon>
        <taxon>Embryophyta</taxon>
        <taxon>Tracheophyta</taxon>
        <taxon>Spermatophyta</taxon>
        <taxon>Magnoliopsida</taxon>
        <taxon>eudicotyledons</taxon>
        <taxon>Gunneridae</taxon>
        <taxon>Pentapetalae</taxon>
        <taxon>asterids</taxon>
        <taxon>Ericales</taxon>
        <taxon>Actinidiaceae</taxon>
        <taxon>Actinidia</taxon>
    </lineage>
</organism>
<comment type="caution">
    <text evidence="3">The sequence shown here is derived from an EMBL/GenBank/DDBJ whole genome shotgun (WGS) entry which is preliminary data.</text>
</comment>
<dbReference type="Pfam" id="PF03468">
    <property type="entry name" value="XS"/>
    <property type="match status" value="1"/>
</dbReference>
<dbReference type="STRING" id="1590841.A0A2R6P788"/>
<evidence type="ECO:0000259" key="2">
    <source>
        <dbReference type="Pfam" id="PF03468"/>
    </source>
</evidence>
<dbReference type="Gene3D" id="3.30.70.2890">
    <property type="entry name" value="XS domain"/>
    <property type="match status" value="1"/>
</dbReference>
<dbReference type="OrthoDB" id="777694at2759"/>
<evidence type="ECO:0000313" key="3">
    <source>
        <dbReference type="EMBL" id="PSR86507.1"/>
    </source>
</evidence>
<dbReference type="AlphaFoldDB" id="A0A2R6P788"/>
<dbReference type="InterPro" id="IPR038588">
    <property type="entry name" value="XS_domain_sf"/>
</dbReference>
<dbReference type="GO" id="GO:0031047">
    <property type="term" value="P:regulatory ncRNA-mediated gene silencing"/>
    <property type="evidence" value="ECO:0007669"/>
    <property type="project" value="InterPro"/>
</dbReference>
<dbReference type="EMBL" id="NKQK01000028">
    <property type="protein sequence ID" value="PSR86507.1"/>
    <property type="molecule type" value="Genomic_DNA"/>
</dbReference>
<feature type="domain" description="XS" evidence="2">
    <location>
        <begin position="836"/>
        <end position="962"/>
    </location>
</feature>
<reference evidence="4" key="2">
    <citation type="journal article" date="2018" name="BMC Genomics">
        <title>A manually annotated Actinidia chinensis var. chinensis (kiwifruit) genome highlights the challenges associated with draft genomes and gene prediction in plants.</title>
        <authorList>
            <person name="Pilkington S.M."/>
            <person name="Crowhurst R."/>
            <person name="Hilario E."/>
            <person name="Nardozza S."/>
            <person name="Fraser L."/>
            <person name="Peng Y."/>
            <person name="Gunaseelan K."/>
            <person name="Simpson R."/>
            <person name="Tahir J."/>
            <person name="Deroles S.C."/>
            <person name="Templeton K."/>
            <person name="Luo Z."/>
            <person name="Davy M."/>
            <person name="Cheng C."/>
            <person name="McNeilage M."/>
            <person name="Scaglione D."/>
            <person name="Liu Y."/>
            <person name="Zhang Q."/>
            <person name="Datson P."/>
            <person name="De Silva N."/>
            <person name="Gardiner S.E."/>
            <person name="Bassett H."/>
            <person name="Chagne D."/>
            <person name="McCallum J."/>
            <person name="Dzierzon H."/>
            <person name="Deng C."/>
            <person name="Wang Y.Y."/>
            <person name="Barron L."/>
            <person name="Manako K."/>
            <person name="Bowen J."/>
            <person name="Foster T.M."/>
            <person name="Erridge Z.A."/>
            <person name="Tiffin H."/>
            <person name="Waite C.N."/>
            <person name="Davies K.M."/>
            <person name="Grierson E.P."/>
            <person name="Laing W.A."/>
            <person name="Kirk R."/>
            <person name="Chen X."/>
            <person name="Wood M."/>
            <person name="Montefiori M."/>
            <person name="Brummell D.A."/>
            <person name="Schwinn K.E."/>
            <person name="Catanach A."/>
            <person name="Fullerton C."/>
            <person name="Li D."/>
            <person name="Meiyalaghan S."/>
            <person name="Nieuwenhuizen N."/>
            <person name="Read N."/>
            <person name="Prakash R."/>
            <person name="Hunter D."/>
            <person name="Zhang H."/>
            <person name="McKenzie M."/>
            <person name="Knabel M."/>
            <person name="Harris A."/>
            <person name="Allan A.C."/>
            <person name="Gleave A."/>
            <person name="Chen A."/>
            <person name="Janssen B.J."/>
            <person name="Plunkett B."/>
            <person name="Ampomah-Dwamena C."/>
            <person name="Voogd C."/>
            <person name="Leif D."/>
            <person name="Lafferty D."/>
            <person name="Souleyre E.J.F."/>
            <person name="Varkonyi-Gasic E."/>
            <person name="Gambi F."/>
            <person name="Hanley J."/>
            <person name="Yao J.L."/>
            <person name="Cheung J."/>
            <person name="David K.M."/>
            <person name="Warren B."/>
            <person name="Marsh K."/>
            <person name="Snowden K.C."/>
            <person name="Lin-Wang K."/>
            <person name="Brian L."/>
            <person name="Martinez-Sanchez M."/>
            <person name="Wang M."/>
            <person name="Ileperuma N."/>
            <person name="Macnee N."/>
            <person name="Campin R."/>
            <person name="McAtee P."/>
            <person name="Drummond R.S.M."/>
            <person name="Espley R.V."/>
            <person name="Ireland H.S."/>
            <person name="Wu R."/>
            <person name="Atkinson R.G."/>
            <person name="Karunairetnam S."/>
            <person name="Bulley S."/>
            <person name="Chunkath S."/>
            <person name="Hanley Z."/>
            <person name="Storey R."/>
            <person name="Thrimawithana A.H."/>
            <person name="Thomson S."/>
            <person name="David C."/>
            <person name="Testolin R."/>
            <person name="Huang H."/>
            <person name="Hellens R.P."/>
            <person name="Schaffer R.J."/>
        </authorList>
    </citation>
    <scope>NUCLEOTIDE SEQUENCE [LARGE SCALE GENOMIC DNA]</scope>
    <source>
        <strain evidence="4">cv. Red5</strain>
    </source>
</reference>
<proteinExistence type="predicted"/>